<dbReference type="eggNOG" id="ENOG502ZTVN">
    <property type="taxonomic scope" value="Bacteria"/>
</dbReference>
<feature type="transmembrane region" description="Helical" evidence="1">
    <location>
        <begin position="44"/>
        <end position="64"/>
    </location>
</feature>
<dbReference type="Proteomes" id="UP000000239">
    <property type="component" value="Chromosome"/>
</dbReference>
<name>Q1QV59_CHRI1</name>
<dbReference type="OrthoDB" id="2706710at2"/>
<keyword evidence="1" id="KW-0812">Transmembrane</keyword>
<accession>Q1QV59</accession>
<evidence type="ECO:0000313" key="3">
    <source>
        <dbReference type="Proteomes" id="UP000000239"/>
    </source>
</evidence>
<organism evidence="2 3">
    <name type="scientific">Chromohalobacter israelensis (strain ATCC BAA-138 / DSM 3043 / CIP 106854 / NCIMB 13768 / 1H11)</name>
    <name type="common">Chromohalobacter salexigens</name>
    <dbReference type="NCBI Taxonomy" id="290398"/>
    <lineage>
        <taxon>Bacteria</taxon>
        <taxon>Pseudomonadati</taxon>
        <taxon>Pseudomonadota</taxon>
        <taxon>Gammaproteobacteria</taxon>
        <taxon>Oceanospirillales</taxon>
        <taxon>Halomonadaceae</taxon>
        <taxon>Chromohalobacter</taxon>
    </lineage>
</organism>
<feature type="transmembrane region" description="Helical" evidence="1">
    <location>
        <begin position="12"/>
        <end position="32"/>
    </location>
</feature>
<evidence type="ECO:0000313" key="2">
    <source>
        <dbReference type="EMBL" id="ABE59649.1"/>
    </source>
</evidence>
<dbReference type="KEGG" id="csa:Csal_2299"/>
<keyword evidence="1" id="KW-0472">Membrane</keyword>
<proteinExistence type="predicted"/>
<evidence type="ECO:0000256" key="1">
    <source>
        <dbReference type="SAM" id="Phobius"/>
    </source>
</evidence>
<reference evidence="2 3" key="1">
    <citation type="journal article" date="2011" name="Stand. Genomic Sci.">
        <title>Complete genome sequence of the halophilic and highly halotolerant Chromohalobacter salexigens type strain (1H11(T)).</title>
        <authorList>
            <person name="Copeland A."/>
            <person name="O'Connor K."/>
            <person name="Lucas S."/>
            <person name="Lapidus A."/>
            <person name="Berry K.W."/>
            <person name="Detter J.C."/>
            <person name="Del Rio T.G."/>
            <person name="Hammon N."/>
            <person name="Dalin E."/>
            <person name="Tice H."/>
            <person name="Pitluck S."/>
            <person name="Bruce D."/>
            <person name="Goodwin L."/>
            <person name="Han C."/>
            <person name="Tapia R."/>
            <person name="Saunders E."/>
            <person name="Schmutz J."/>
            <person name="Brettin T."/>
            <person name="Larimer F."/>
            <person name="Land M."/>
            <person name="Hauser L."/>
            <person name="Vargas C."/>
            <person name="Nieto J.J."/>
            <person name="Kyrpides N.C."/>
            <person name="Ivanova N."/>
            <person name="Goker M."/>
            <person name="Klenk H.P."/>
            <person name="Csonka L.N."/>
            <person name="Woyke T."/>
        </authorList>
    </citation>
    <scope>NUCLEOTIDE SEQUENCE [LARGE SCALE GENOMIC DNA]</scope>
    <source>
        <strain evidence="3">ATCC BAA-138 / DSM 3043 / CIP 106854 / NCIMB 13768 / 1H11</strain>
    </source>
</reference>
<dbReference type="GeneID" id="95335011"/>
<evidence type="ECO:0008006" key="4">
    <source>
        <dbReference type="Google" id="ProtNLM"/>
    </source>
</evidence>
<dbReference type="AlphaFoldDB" id="Q1QV59"/>
<dbReference type="EMBL" id="CP000285">
    <property type="protein sequence ID" value="ABE59649.1"/>
    <property type="molecule type" value="Genomic_DNA"/>
</dbReference>
<sequence length="76" mass="8633">MKHYVVRPVTGRGWALTIAFVALVVLGIWPVIEWINRASLFLGLPWIAVWAYFIVFACCAVMAIGNRWVEDVPDDE</sequence>
<dbReference type="RefSeq" id="WP_011507595.1">
    <property type="nucleotide sequence ID" value="NC_007963.1"/>
</dbReference>
<keyword evidence="3" id="KW-1185">Reference proteome</keyword>
<gene>
    <name evidence="2" type="ordered locus">Csal_2299</name>
</gene>
<keyword evidence="1" id="KW-1133">Transmembrane helix</keyword>
<dbReference type="HOGENOM" id="CLU_2647942_0_0_6"/>
<protein>
    <recommendedName>
        <fullName evidence="4">DUF3311 domain-containing protein</fullName>
    </recommendedName>
</protein>
<dbReference type="STRING" id="290398.Csal_2299"/>